<dbReference type="SUPFAM" id="SSF55811">
    <property type="entry name" value="Nudix"/>
    <property type="match status" value="1"/>
</dbReference>
<dbReference type="Gene3D" id="3.90.79.10">
    <property type="entry name" value="Nucleoside Triphosphate Pyrophosphohydrolase"/>
    <property type="match status" value="1"/>
</dbReference>
<dbReference type="Pfam" id="PF00293">
    <property type="entry name" value="NUDIX"/>
    <property type="match status" value="1"/>
</dbReference>
<dbReference type="PANTHER" id="PTHR43736">
    <property type="entry name" value="ADP-RIBOSE PYROPHOSPHATASE"/>
    <property type="match status" value="1"/>
</dbReference>
<organism evidence="2 3">
    <name type="scientific">Candidatus Berkelbacteria bacterium CG10_big_fil_rev_8_21_14_0_10_41_12</name>
    <dbReference type="NCBI Taxonomy" id="1974513"/>
    <lineage>
        <taxon>Bacteria</taxon>
        <taxon>Candidatus Berkelbacteria</taxon>
    </lineage>
</organism>
<protein>
    <recommendedName>
        <fullName evidence="1">Nudix hydrolase domain-containing protein</fullName>
    </recommendedName>
</protein>
<proteinExistence type="predicted"/>
<dbReference type="PROSITE" id="PS51462">
    <property type="entry name" value="NUDIX"/>
    <property type="match status" value="1"/>
</dbReference>
<accession>A0A2M6WWT8</accession>
<dbReference type="CDD" id="cd02883">
    <property type="entry name" value="NUDIX_Hydrolase"/>
    <property type="match status" value="1"/>
</dbReference>
<dbReference type="InterPro" id="IPR015797">
    <property type="entry name" value="NUDIX_hydrolase-like_dom_sf"/>
</dbReference>
<dbReference type="AlphaFoldDB" id="A0A2M6WWT8"/>
<dbReference type="EMBL" id="PEZV01000030">
    <property type="protein sequence ID" value="PIT97186.1"/>
    <property type="molecule type" value="Genomic_DNA"/>
</dbReference>
<gene>
    <name evidence="2" type="ORF">COT77_02865</name>
</gene>
<reference evidence="3" key="1">
    <citation type="submission" date="2017-09" db="EMBL/GenBank/DDBJ databases">
        <title>Depth-based differentiation of microbial function through sediment-hosted aquifers and enrichment of novel symbionts in the deep terrestrial subsurface.</title>
        <authorList>
            <person name="Probst A.J."/>
            <person name="Ladd B."/>
            <person name="Jarett J.K."/>
            <person name="Geller-Mcgrath D.E."/>
            <person name="Sieber C.M.K."/>
            <person name="Emerson J.B."/>
            <person name="Anantharaman K."/>
            <person name="Thomas B.C."/>
            <person name="Malmstrom R."/>
            <person name="Stieglmeier M."/>
            <person name="Klingl A."/>
            <person name="Woyke T."/>
            <person name="Ryan C.M."/>
            <person name="Banfield J.F."/>
        </authorList>
    </citation>
    <scope>NUCLEOTIDE SEQUENCE [LARGE SCALE GENOMIC DNA]</scope>
</reference>
<dbReference type="Proteomes" id="UP000228596">
    <property type="component" value="Unassembled WGS sequence"/>
</dbReference>
<sequence>MKIVIVGSAELADKIIFISEELKNLGYETEIPYTVSKIKDGKFTTEQFRKWKEEKGGDYFLRDKSRVDFIKRYYNLIKNSDAILVMNCNKNGIKNYIGGNALMELGFAYVLDKPIYLYNPIPKMSYTDEIKAVKPIIINGNLKKIKNREKCDHKSAGMLVWKNSQLLLIERKRYPWGFAPPAGHVDDSSSFGSAARRELEEEVGLKAKKLKLVAEGRKENKCHRENGNWHYWKIYEVEVQGNIKKNVKEVKQIGWYGKDKFANLAKRTQKYLAGEIQEDKWQESPGIEPVWHEWLKELKIID</sequence>
<evidence type="ECO:0000313" key="2">
    <source>
        <dbReference type="EMBL" id="PIT97186.1"/>
    </source>
</evidence>
<feature type="domain" description="Nudix hydrolase" evidence="1">
    <location>
        <begin position="151"/>
        <end position="284"/>
    </location>
</feature>
<name>A0A2M6WWT8_9BACT</name>
<evidence type="ECO:0000259" key="1">
    <source>
        <dbReference type="PROSITE" id="PS51462"/>
    </source>
</evidence>
<dbReference type="InterPro" id="IPR000086">
    <property type="entry name" value="NUDIX_hydrolase_dom"/>
</dbReference>
<evidence type="ECO:0000313" key="3">
    <source>
        <dbReference type="Proteomes" id="UP000228596"/>
    </source>
</evidence>
<dbReference type="PANTHER" id="PTHR43736:SF1">
    <property type="entry name" value="DIHYDRONEOPTERIN TRIPHOSPHATE DIPHOSPHATASE"/>
    <property type="match status" value="1"/>
</dbReference>
<comment type="caution">
    <text evidence="2">The sequence shown here is derived from an EMBL/GenBank/DDBJ whole genome shotgun (WGS) entry which is preliminary data.</text>
</comment>